<evidence type="ECO:0000313" key="1">
    <source>
        <dbReference type="EMBL" id="TCD67464.1"/>
    </source>
</evidence>
<accession>A0A4R0RX10</accession>
<comment type="caution">
    <text evidence="1">The sequence shown here is derived from an EMBL/GenBank/DDBJ whole genome shotgun (WGS) entry which is preliminary data.</text>
</comment>
<protein>
    <submittedName>
        <fullName evidence="1">Uncharacterized protein</fullName>
    </submittedName>
</protein>
<sequence length="225" mass="25081">MIYDPVHSAYGPSFQLAEYDLQCAHNWRAMMLFELSAVSMSPSSTTSMLRRQLAMAHPIVRRGESTDYPHGPRWYASRQMEGDVIAMTWGLRAFQSTTLIHTSFTDHLAIRQLSSTINRVSTASQILAGSPLNHRVARIEDHDGKGTSAAFLASSSFRTTSSLPTSTDNLRGMGDHSRLGRDPAMGRGLDHLPFLDFLSSFPKHIPTKKLADWLDFYANIIDPNV</sequence>
<reference evidence="1 2" key="1">
    <citation type="submission" date="2018-11" db="EMBL/GenBank/DDBJ databases">
        <title>Genome assembly of Steccherinum ochraceum LE-BIN_3174, the white-rot fungus of the Steccherinaceae family (The Residual Polyporoid clade, Polyporales, Basidiomycota).</title>
        <authorList>
            <person name="Fedorova T.V."/>
            <person name="Glazunova O.A."/>
            <person name="Landesman E.O."/>
            <person name="Moiseenko K.V."/>
            <person name="Psurtseva N.V."/>
            <person name="Savinova O.S."/>
            <person name="Shakhova N.V."/>
            <person name="Tyazhelova T.V."/>
            <person name="Vasina D.V."/>
        </authorList>
    </citation>
    <scope>NUCLEOTIDE SEQUENCE [LARGE SCALE GENOMIC DNA]</scope>
    <source>
        <strain evidence="1 2">LE-BIN_3174</strain>
    </source>
</reference>
<gene>
    <name evidence="1" type="ORF">EIP91_012325</name>
</gene>
<dbReference type="EMBL" id="RWJN01000096">
    <property type="protein sequence ID" value="TCD67464.1"/>
    <property type="molecule type" value="Genomic_DNA"/>
</dbReference>
<name>A0A4R0RX10_9APHY</name>
<dbReference type="Proteomes" id="UP000292702">
    <property type="component" value="Unassembled WGS sequence"/>
</dbReference>
<organism evidence="1 2">
    <name type="scientific">Steccherinum ochraceum</name>
    <dbReference type="NCBI Taxonomy" id="92696"/>
    <lineage>
        <taxon>Eukaryota</taxon>
        <taxon>Fungi</taxon>
        <taxon>Dikarya</taxon>
        <taxon>Basidiomycota</taxon>
        <taxon>Agaricomycotina</taxon>
        <taxon>Agaricomycetes</taxon>
        <taxon>Polyporales</taxon>
        <taxon>Steccherinaceae</taxon>
        <taxon>Steccherinum</taxon>
    </lineage>
</organism>
<proteinExistence type="predicted"/>
<keyword evidence="2" id="KW-1185">Reference proteome</keyword>
<evidence type="ECO:0000313" key="2">
    <source>
        <dbReference type="Proteomes" id="UP000292702"/>
    </source>
</evidence>
<dbReference type="AlphaFoldDB" id="A0A4R0RX10"/>